<evidence type="ECO:0000313" key="3">
    <source>
        <dbReference type="Proteomes" id="UP000256873"/>
    </source>
</evidence>
<evidence type="ECO:0008006" key="4">
    <source>
        <dbReference type="Google" id="ProtNLM"/>
    </source>
</evidence>
<proteinExistence type="predicted"/>
<dbReference type="Gene3D" id="2.120.10.30">
    <property type="entry name" value="TolB, C-terminal domain"/>
    <property type="match status" value="1"/>
</dbReference>
<dbReference type="EMBL" id="QQWC01000003">
    <property type="protein sequence ID" value="REJ41748.1"/>
    <property type="molecule type" value="Genomic_DNA"/>
</dbReference>
<reference evidence="2 3" key="1">
    <citation type="submission" date="2017-10" db="EMBL/GenBank/DDBJ databases">
        <title>A large-scale comparative metagenomic study reveals the eutrophication-driven functional interactions in six Microcystis-epibionts communities.</title>
        <authorList>
            <person name="Li Q."/>
            <person name="Lin F."/>
        </authorList>
    </citation>
    <scope>NUCLEOTIDE SEQUENCE [LARGE SCALE GENOMIC DNA]</scope>
    <source>
        <strain evidence="2">TF09</strain>
    </source>
</reference>
<dbReference type="Proteomes" id="UP000256873">
    <property type="component" value="Unassembled WGS sequence"/>
</dbReference>
<dbReference type="Gene3D" id="2.60.40.3710">
    <property type="match status" value="1"/>
</dbReference>
<keyword evidence="1" id="KW-0812">Transmembrane</keyword>
<keyword evidence="1" id="KW-0472">Membrane</keyword>
<gene>
    <name evidence="2" type="ORF">DWQ54_12490</name>
</gene>
<sequence length="493" mass="55329">MLKTLQLQPIDKLAITLIVSLTLVIGGLIWLGNSCGNQCLLQTGPRVKEFSWENREIGAEDQAFIITFDRPMDHASVEKNLVIDPALPGKFSWAGRRLAYTLTSPIPYGEKYHLQIEGAREQFPSGNRLGQTLAIFEREFKSRDRAFAYIGTNGEEQGRLIFYNLTEEKKTLLTPANLTVMAFEFYPDGSKKILFSAVAKNQGIQGIRELQLYQVDFGQSSPKIELVLDNKDYQNNHFDLSKDGETIVVQRIERRNPINFDLWAVKSGEKPKQLNIQGGEFLIAPDSKTLAVTQGEGIALLPLKPETKPLDFLPKFGRILNFSADGTAAAMVNFNTDNAKMRYIRSLFYVNNQGLQKRLLNLQGSIIDCQFNATGSDLYCLLTELVTNSQEYKEKPYFAKIDVKTGQVTPLLELADYRDIHISLSPDSLAIIFDQLRTSYDTNPTNPLTTDSGETIIGGRLWMLIPPLQDGVKASKSDLIELPLAGIRPQWMP</sequence>
<comment type="caution">
    <text evidence="2">The sequence shown here is derived from an EMBL/GenBank/DDBJ whole genome shotgun (WGS) entry which is preliminary data.</text>
</comment>
<evidence type="ECO:0000313" key="2">
    <source>
        <dbReference type="EMBL" id="REJ41748.1"/>
    </source>
</evidence>
<dbReference type="SUPFAM" id="SSF69322">
    <property type="entry name" value="Tricorn protease domain 2"/>
    <property type="match status" value="1"/>
</dbReference>
<accession>A0A3E0L2K6</accession>
<keyword evidence="1" id="KW-1133">Transmembrane helix</keyword>
<feature type="transmembrane region" description="Helical" evidence="1">
    <location>
        <begin position="12"/>
        <end position="32"/>
    </location>
</feature>
<dbReference type="InterPro" id="IPR011042">
    <property type="entry name" value="6-blade_b-propeller_TolB-like"/>
</dbReference>
<dbReference type="AlphaFoldDB" id="A0A3E0L2K6"/>
<name>A0A3E0L2K6_9CHRO</name>
<evidence type="ECO:0000256" key="1">
    <source>
        <dbReference type="SAM" id="Phobius"/>
    </source>
</evidence>
<organism evidence="2 3">
    <name type="scientific">Microcystis flos-aquae TF09</name>
    <dbReference type="NCBI Taxonomy" id="2060473"/>
    <lineage>
        <taxon>Bacteria</taxon>
        <taxon>Bacillati</taxon>
        <taxon>Cyanobacteriota</taxon>
        <taxon>Cyanophyceae</taxon>
        <taxon>Oscillatoriophycideae</taxon>
        <taxon>Chroococcales</taxon>
        <taxon>Microcystaceae</taxon>
        <taxon>Microcystis</taxon>
    </lineage>
</organism>
<protein>
    <recommendedName>
        <fullName evidence="4">SbsA Ig-like domain-containing protein</fullName>
    </recommendedName>
</protein>